<feature type="region of interest" description="Disordered" evidence="1">
    <location>
        <begin position="38"/>
        <end position="61"/>
    </location>
</feature>
<evidence type="ECO:0000313" key="3">
    <source>
        <dbReference type="Proteomes" id="UP000693946"/>
    </source>
</evidence>
<organism evidence="2 3">
    <name type="scientific">Solea senegalensis</name>
    <name type="common">Senegalese sole</name>
    <dbReference type="NCBI Taxonomy" id="28829"/>
    <lineage>
        <taxon>Eukaryota</taxon>
        <taxon>Metazoa</taxon>
        <taxon>Chordata</taxon>
        <taxon>Craniata</taxon>
        <taxon>Vertebrata</taxon>
        <taxon>Euteleostomi</taxon>
        <taxon>Actinopterygii</taxon>
        <taxon>Neopterygii</taxon>
        <taxon>Teleostei</taxon>
        <taxon>Neoteleostei</taxon>
        <taxon>Acanthomorphata</taxon>
        <taxon>Carangaria</taxon>
        <taxon>Pleuronectiformes</taxon>
        <taxon>Pleuronectoidei</taxon>
        <taxon>Soleidae</taxon>
        <taxon>Solea</taxon>
    </lineage>
</organism>
<dbReference type="AlphaFoldDB" id="A0AAV6RIV0"/>
<evidence type="ECO:0000313" key="2">
    <source>
        <dbReference type="EMBL" id="KAG7504744.1"/>
    </source>
</evidence>
<name>A0AAV6RIV0_SOLSE</name>
<gene>
    <name evidence="2" type="ORF">JOB18_015521</name>
</gene>
<comment type="caution">
    <text evidence="2">The sequence shown here is derived from an EMBL/GenBank/DDBJ whole genome shotgun (WGS) entry which is preliminary data.</text>
</comment>
<keyword evidence="3" id="KW-1185">Reference proteome</keyword>
<reference evidence="2 3" key="1">
    <citation type="journal article" date="2021" name="Sci. Rep.">
        <title>Chromosome anchoring in Senegalese sole (Solea senegalensis) reveals sex-associated markers and genome rearrangements in flatfish.</title>
        <authorList>
            <person name="Guerrero-Cozar I."/>
            <person name="Gomez-Garrido J."/>
            <person name="Berbel C."/>
            <person name="Martinez-Blanch J.F."/>
            <person name="Alioto T."/>
            <person name="Claros M.G."/>
            <person name="Gagnaire P.A."/>
            <person name="Manchado M."/>
        </authorList>
    </citation>
    <scope>NUCLEOTIDE SEQUENCE [LARGE SCALE GENOMIC DNA]</scope>
    <source>
        <strain evidence="2">Sse05_10M</strain>
    </source>
</reference>
<dbReference type="Proteomes" id="UP000693946">
    <property type="component" value="Linkage Group LG19"/>
</dbReference>
<feature type="compositionally biased region" description="Basic and acidic residues" evidence="1">
    <location>
        <begin position="38"/>
        <end position="51"/>
    </location>
</feature>
<accession>A0AAV6RIV0</accession>
<sequence>MSEENRKRRAGDVRSQVVGKRSRVKLISGHRSDIECRAARRKTAAERRGLSRENPFGGERC</sequence>
<evidence type="ECO:0000256" key="1">
    <source>
        <dbReference type="SAM" id="MobiDB-lite"/>
    </source>
</evidence>
<dbReference type="EMBL" id="JAGKHQ010000011">
    <property type="protein sequence ID" value="KAG7504744.1"/>
    <property type="molecule type" value="Genomic_DNA"/>
</dbReference>
<protein>
    <submittedName>
        <fullName evidence="2">Uncharacterized protein</fullName>
    </submittedName>
</protein>
<proteinExistence type="predicted"/>
<feature type="non-terminal residue" evidence="2">
    <location>
        <position position="61"/>
    </location>
</feature>